<organism evidence="1 2">
    <name type="scientific">Cardiocondyla obscurior</name>
    <dbReference type="NCBI Taxonomy" id="286306"/>
    <lineage>
        <taxon>Eukaryota</taxon>
        <taxon>Metazoa</taxon>
        <taxon>Ecdysozoa</taxon>
        <taxon>Arthropoda</taxon>
        <taxon>Hexapoda</taxon>
        <taxon>Insecta</taxon>
        <taxon>Pterygota</taxon>
        <taxon>Neoptera</taxon>
        <taxon>Endopterygota</taxon>
        <taxon>Hymenoptera</taxon>
        <taxon>Apocrita</taxon>
        <taxon>Aculeata</taxon>
        <taxon>Formicoidea</taxon>
        <taxon>Formicidae</taxon>
        <taxon>Myrmicinae</taxon>
        <taxon>Cardiocondyla</taxon>
    </lineage>
</organism>
<dbReference type="Proteomes" id="UP001430953">
    <property type="component" value="Unassembled WGS sequence"/>
</dbReference>
<comment type="caution">
    <text evidence="1">The sequence shown here is derived from an EMBL/GenBank/DDBJ whole genome shotgun (WGS) entry which is preliminary data.</text>
</comment>
<keyword evidence="2" id="KW-1185">Reference proteome</keyword>
<gene>
    <name evidence="1" type="ORF">PUN28_017968</name>
</gene>
<dbReference type="AlphaFoldDB" id="A0AAW2EJF9"/>
<sequence length="42" mass="5017">MADYDQRPRRLSPDFCATDRLHEVRQKLILRLSEADPRSMDN</sequence>
<accession>A0AAW2EJF9</accession>
<dbReference type="EMBL" id="JADYXP020000022">
    <property type="protein sequence ID" value="KAL0102391.1"/>
    <property type="molecule type" value="Genomic_DNA"/>
</dbReference>
<proteinExistence type="predicted"/>
<name>A0AAW2EJF9_9HYME</name>
<evidence type="ECO:0000313" key="2">
    <source>
        <dbReference type="Proteomes" id="UP001430953"/>
    </source>
</evidence>
<protein>
    <submittedName>
        <fullName evidence="1">Uncharacterized protein</fullName>
    </submittedName>
</protein>
<reference evidence="1 2" key="1">
    <citation type="submission" date="2023-03" db="EMBL/GenBank/DDBJ databases">
        <title>High recombination rates correlate with genetic variation in Cardiocondyla obscurior ants.</title>
        <authorList>
            <person name="Errbii M."/>
        </authorList>
    </citation>
    <scope>NUCLEOTIDE SEQUENCE [LARGE SCALE GENOMIC DNA]</scope>
    <source>
        <strain evidence="1">Alpha-2009</strain>
        <tissue evidence="1">Whole body</tissue>
    </source>
</reference>
<evidence type="ECO:0000313" key="1">
    <source>
        <dbReference type="EMBL" id="KAL0102391.1"/>
    </source>
</evidence>